<gene>
    <name evidence="3" type="ORF">DLJ48_08450</name>
    <name evidence="2" type="ORF">EVC35_02455</name>
</gene>
<organism evidence="2 5">
    <name type="scientific">Oenococcus sicerae</name>
    <dbReference type="NCBI Taxonomy" id="2203724"/>
    <lineage>
        <taxon>Bacteria</taxon>
        <taxon>Bacillati</taxon>
        <taxon>Bacillota</taxon>
        <taxon>Bacilli</taxon>
        <taxon>Lactobacillales</taxon>
        <taxon>Lactobacillaceae</taxon>
        <taxon>Oenococcus</taxon>
    </lineage>
</organism>
<protein>
    <submittedName>
        <fullName evidence="2">Uncharacterized protein</fullName>
    </submittedName>
</protein>
<dbReference type="Proteomes" id="UP000286907">
    <property type="component" value="Chromosome"/>
</dbReference>
<keyword evidence="1" id="KW-0472">Membrane</keyword>
<dbReference type="RefSeq" id="WP_128687017.1">
    <property type="nucleotide sequence ID" value="NZ_CP029684.2"/>
</dbReference>
<sequence>MRQFGTTLTGNSQLNKLSTHVTVGTLLELGAFGLVIVAIATLLGAIPIISLKPKRILISE</sequence>
<proteinExistence type="predicted"/>
<dbReference type="AlphaFoldDB" id="A0AAJ1R8S7"/>
<evidence type="ECO:0000313" key="2">
    <source>
        <dbReference type="EMBL" id="MDN6899867.1"/>
    </source>
</evidence>
<evidence type="ECO:0000313" key="5">
    <source>
        <dbReference type="Proteomes" id="UP001167919"/>
    </source>
</evidence>
<name>A0AAJ1R8S7_9LACO</name>
<reference evidence="2" key="2">
    <citation type="submission" date="2019-01" db="EMBL/GenBank/DDBJ databases">
        <title>Oenococcus sicerae UCMA17102.</title>
        <authorList>
            <person name="Cousin F.J."/>
            <person name="Le Guellec R."/>
            <person name="Cretenet M."/>
        </authorList>
    </citation>
    <scope>NUCLEOTIDE SEQUENCE</scope>
    <source>
        <strain evidence="2">UCMA17102</strain>
    </source>
</reference>
<evidence type="ECO:0000313" key="4">
    <source>
        <dbReference type="Proteomes" id="UP000286907"/>
    </source>
</evidence>
<feature type="transmembrane region" description="Helical" evidence="1">
    <location>
        <begin position="29"/>
        <end position="51"/>
    </location>
</feature>
<dbReference type="Proteomes" id="UP001167919">
    <property type="component" value="Unassembled WGS sequence"/>
</dbReference>
<reference evidence="3 4" key="1">
    <citation type="journal article" date="2019" name="Syst. Appl. Microbiol.">
        <title>Oenococcus sicerae sp. nov., isolated from French cider.</title>
        <authorList>
            <person name="Cousin F.J."/>
            <person name="Le Guellec R."/>
            <person name="Chagnot C."/>
            <person name="Goux D."/>
            <person name="Dalmasso M."/>
            <person name="Laplace J.M."/>
            <person name="Cretenet M."/>
        </authorList>
    </citation>
    <scope>NUCLEOTIDE SEQUENCE [LARGE SCALE GENOMIC DNA]</scope>
    <source>
        <strain evidence="3 4">UCMA 15228</strain>
    </source>
</reference>
<dbReference type="EMBL" id="SDWY01000001">
    <property type="protein sequence ID" value="MDN6899867.1"/>
    <property type="molecule type" value="Genomic_DNA"/>
</dbReference>
<keyword evidence="1" id="KW-1133">Transmembrane helix</keyword>
<evidence type="ECO:0000256" key="1">
    <source>
        <dbReference type="SAM" id="Phobius"/>
    </source>
</evidence>
<reference evidence="3" key="3">
    <citation type="submission" date="2020-01" db="EMBL/GenBank/DDBJ databases">
        <authorList>
            <person name="Cousin F.J."/>
            <person name="Le Guellec R."/>
            <person name="Cretenet M."/>
        </authorList>
    </citation>
    <scope>NUCLEOTIDE SEQUENCE</scope>
    <source>
        <strain evidence="3">UCMA 15228</strain>
    </source>
</reference>
<keyword evidence="4" id="KW-1185">Reference proteome</keyword>
<keyword evidence="1" id="KW-0812">Transmembrane</keyword>
<evidence type="ECO:0000313" key="3">
    <source>
        <dbReference type="EMBL" id="QAS70551.1"/>
    </source>
</evidence>
<dbReference type="EMBL" id="CP029684">
    <property type="protein sequence ID" value="QAS70551.1"/>
    <property type="molecule type" value="Genomic_DNA"/>
</dbReference>
<accession>A0AAJ1R8S7</accession>